<feature type="region of interest" description="Disordered" evidence="1">
    <location>
        <begin position="1"/>
        <end position="41"/>
    </location>
</feature>
<dbReference type="AlphaFoldDB" id="A0ABD1XKX7"/>
<accession>A0ABD1XKX7</accession>
<evidence type="ECO:0000256" key="1">
    <source>
        <dbReference type="SAM" id="MobiDB-lite"/>
    </source>
</evidence>
<protein>
    <submittedName>
        <fullName evidence="2">Uncharacterized protein</fullName>
    </submittedName>
</protein>
<feature type="compositionally biased region" description="Basic and acidic residues" evidence="1">
    <location>
        <begin position="65"/>
        <end position="76"/>
    </location>
</feature>
<dbReference type="EMBL" id="JBHFFA010000008">
    <property type="protein sequence ID" value="KAL2609607.1"/>
    <property type="molecule type" value="Genomic_DNA"/>
</dbReference>
<sequence length="140" mass="15200">MAPLMAGSMGQHGPSYVGRWQSSGSRSTVGPSVGVPRPAGSCKMVNAQKIEATESKGSRLAWSQRSERRGGDESVRSLEWSQIGDWGDPSCSHYSSTLRRRLVAQGTNTAQVFTISRDTFNGDRDSAEVLGQGWSQQKEH</sequence>
<dbReference type="Proteomes" id="UP001605036">
    <property type="component" value="Unassembled WGS sequence"/>
</dbReference>
<keyword evidence="3" id="KW-1185">Reference proteome</keyword>
<evidence type="ECO:0000313" key="3">
    <source>
        <dbReference type="Proteomes" id="UP001605036"/>
    </source>
</evidence>
<comment type="caution">
    <text evidence="2">The sequence shown here is derived from an EMBL/GenBank/DDBJ whole genome shotgun (WGS) entry which is preliminary data.</text>
</comment>
<feature type="compositionally biased region" description="Polar residues" evidence="1">
    <location>
        <begin position="20"/>
        <end position="30"/>
    </location>
</feature>
<organism evidence="2 3">
    <name type="scientific">Riccia fluitans</name>
    <dbReference type="NCBI Taxonomy" id="41844"/>
    <lineage>
        <taxon>Eukaryota</taxon>
        <taxon>Viridiplantae</taxon>
        <taxon>Streptophyta</taxon>
        <taxon>Embryophyta</taxon>
        <taxon>Marchantiophyta</taxon>
        <taxon>Marchantiopsida</taxon>
        <taxon>Marchantiidae</taxon>
        <taxon>Marchantiales</taxon>
        <taxon>Ricciaceae</taxon>
        <taxon>Riccia</taxon>
    </lineage>
</organism>
<reference evidence="2 3" key="1">
    <citation type="submission" date="2024-09" db="EMBL/GenBank/DDBJ databases">
        <title>Chromosome-scale assembly of Riccia fluitans.</title>
        <authorList>
            <person name="Paukszto L."/>
            <person name="Sawicki J."/>
            <person name="Karawczyk K."/>
            <person name="Piernik-Szablinska J."/>
            <person name="Szczecinska M."/>
            <person name="Mazdziarz M."/>
        </authorList>
    </citation>
    <scope>NUCLEOTIDE SEQUENCE [LARGE SCALE GENOMIC DNA]</scope>
    <source>
        <strain evidence="2">Rf_01</strain>
        <tissue evidence="2">Aerial parts of the thallus</tissue>
    </source>
</reference>
<feature type="region of interest" description="Disordered" evidence="1">
    <location>
        <begin position="54"/>
        <end position="77"/>
    </location>
</feature>
<evidence type="ECO:0000313" key="2">
    <source>
        <dbReference type="EMBL" id="KAL2609607.1"/>
    </source>
</evidence>
<feature type="region of interest" description="Disordered" evidence="1">
    <location>
        <begin position="121"/>
        <end position="140"/>
    </location>
</feature>
<proteinExistence type="predicted"/>
<gene>
    <name evidence="2" type="ORF">R1flu_028180</name>
</gene>
<name>A0ABD1XKX7_9MARC</name>